<comment type="similarity">
    <text evidence="1">Belongs to the peptidase S10 family.</text>
</comment>
<gene>
    <name evidence="2" type="ORF">ERUC_LOCUS14128</name>
</gene>
<reference evidence="2 3" key="1">
    <citation type="submission" date="2022-03" db="EMBL/GenBank/DDBJ databases">
        <authorList>
            <person name="Macdonald S."/>
            <person name="Ahmed S."/>
            <person name="Newling K."/>
        </authorList>
    </citation>
    <scope>NUCLEOTIDE SEQUENCE [LARGE SCALE GENOMIC DNA]</scope>
</reference>
<evidence type="ECO:0000313" key="2">
    <source>
        <dbReference type="EMBL" id="CAH8337111.1"/>
    </source>
</evidence>
<evidence type="ECO:0000313" key="3">
    <source>
        <dbReference type="Proteomes" id="UP001642260"/>
    </source>
</evidence>
<dbReference type="Gene3D" id="3.40.50.1820">
    <property type="entry name" value="alpha/beta hydrolase"/>
    <property type="match status" value="1"/>
</dbReference>
<dbReference type="PANTHER" id="PTHR11802">
    <property type="entry name" value="SERINE PROTEASE FAMILY S10 SERINE CARBOXYPEPTIDASE"/>
    <property type="match status" value="1"/>
</dbReference>
<dbReference type="Proteomes" id="UP001642260">
    <property type="component" value="Unassembled WGS sequence"/>
</dbReference>
<dbReference type="InterPro" id="IPR001563">
    <property type="entry name" value="Peptidase_S10"/>
</dbReference>
<dbReference type="Pfam" id="PF00450">
    <property type="entry name" value="Peptidase_S10"/>
    <property type="match status" value="1"/>
</dbReference>
<dbReference type="InterPro" id="IPR029058">
    <property type="entry name" value="AB_hydrolase_fold"/>
</dbReference>
<dbReference type="AlphaFoldDB" id="A0ABC8JVF2"/>
<keyword evidence="3" id="KW-1185">Reference proteome</keyword>
<proteinExistence type="inferred from homology"/>
<comment type="caution">
    <text evidence="2">The sequence shown here is derived from an EMBL/GenBank/DDBJ whole genome shotgun (WGS) entry which is preliminary data.</text>
</comment>
<evidence type="ECO:0000256" key="1">
    <source>
        <dbReference type="ARBA" id="ARBA00009431"/>
    </source>
</evidence>
<dbReference type="EMBL" id="CAKOAT010131821">
    <property type="protein sequence ID" value="CAH8337111.1"/>
    <property type="molecule type" value="Genomic_DNA"/>
</dbReference>
<sequence>MANIMFLYQPVGTGFSYKRTSITEKISDTVEIVRVHEFLQKVWLNKHPEFYSNPFYVAGDSYSGKIIPGLVQKISKVMFYYYMNKRIDEHFNMNRYLKAISRDMAYSTQTTSPQRHI</sequence>
<dbReference type="PRINTS" id="PR00724">
    <property type="entry name" value="CRBOXYPTASEC"/>
</dbReference>
<organism evidence="2 3">
    <name type="scientific">Eruca vesicaria subsp. sativa</name>
    <name type="common">Garden rocket</name>
    <name type="synonym">Eruca sativa</name>
    <dbReference type="NCBI Taxonomy" id="29727"/>
    <lineage>
        <taxon>Eukaryota</taxon>
        <taxon>Viridiplantae</taxon>
        <taxon>Streptophyta</taxon>
        <taxon>Embryophyta</taxon>
        <taxon>Tracheophyta</taxon>
        <taxon>Spermatophyta</taxon>
        <taxon>Magnoliopsida</taxon>
        <taxon>eudicotyledons</taxon>
        <taxon>Gunneridae</taxon>
        <taxon>Pentapetalae</taxon>
        <taxon>rosids</taxon>
        <taxon>malvids</taxon>
        <taxon>Brassicales</taxon>
        <taxon>Brassicaceae</taxon>
        <taxon>Brassiceae</taxon>
        <taxon>Eruca</taxon>
    </lineage>
</organism>
<dbReference type="PANTHER" id="PTHR11802:SF361">
    <property type="entry name" value="SERINE CARBOXYPEPTIDASE-LIKE 11-RELATED"/>
    <property type="match status" value="1"/>
</dbReference>
<name>A0ABC8JVF2_ERUVS</name>
<protein>
    <submittedName>
        <fullName evidence="2">Uncharacterized protein</fullName>
    </submittedName>
</protein>
<accession>A0ABC8JVF2</accession>
<dbReference type="SUPFAM" id="SSF53474">
    <property type="entry name" value="alpha/beta-Hydrolases"/>
    <property type="match status" value="1"/>
</dbReference>